<feature type="region of interest" description="Disordered" evidence="1">
    <location>
        <begin position="1"/>
        <end position="41"/>
    </location>
</feature>
<evidence type="ECO:0000313" key="3">
    <source>
        <dbReference type="Proteomes" id="UP000198703"/>
    </source>
</evidence>
<dbReference type="AlphaFoldDB" id="A0A1H4B4B6"/>
<sequence length="143" mass="15385">MTSQRTSPEDRSRRADEAETPSRAVAREAHRASCPGPVALRAGEPMRLTGRGDIWDGWRRLWDVAADRREGWVPGDLPASAETCGAAGDAGGRVATAARDYGAAELDCAPGDALAVLERRHGWALCRDARGAVGWIPLRRLDV</sequence>
<evidence type="ECO:0000256" key="1">
    <source>
        <dbReference type="SAM" id="MobiDB-lite"/>
    </source>
</evidence>
<dbReference type="Gene3D" id="2.30.30.40">
    <property type="entry name" value="SH3 Domains"/>
    <property type="match status" value="1"/>
</dbReference>
<protein>
    <recommendedName>
        <fullName evidence="4">SH3 domain-containing protein</fullName>
    </recommendedName>
</protein>
<dbReference type="Proteomes" id="UP000198703">
    <property type="component" value="Unassembled WGS sequence"/>
</dbReference>
<dbReference type="EMBL" id="FNQM01000005">
    <property type="protein sequence ID" value="SEA43023.1"/>
    <property type="molecule type" value="Genomic_DNA"/>
</dbReference>
<organism evidence="2 3">
    <name type="scientific">Rubrimonas cliftonensis</name>
    <dbReference type="NCBI Taxonomy" id="89524"/>
    <lineage>
        <taxon>Bacteria</taxon>
        <taxon>Pseudomonadati</taxon>
        <taxon>Pseudomonadota</taxon>
        <taxon>Alphaproteobacteria</taxon>
        <taxon>Rhodobacterales</taxon>
        <taxon>Paracoccaceae</taxon>
        <taxon>Rubrimonas</taxon>
    </lineage>
</organism>
<dbReference type="STRING" id="89524.SAMN05444370_10518"/>
<proteinExistence type="predicted"/>
<reference evidence="2 3" key="1">
    <citation type="submission" date="2016-10" db="EMBL/GenBank/DDBJ databases">
        <authorList>
            <person name="de Groot N.N."/>
        </authorList>
    </citation>
    <scope>NUCLEOTIDE SEQUENCE [LARGE SCALE GENOMIC DNA]</scope>
    <source>
        <strain evidence="2 3">DSM 15345</strain>
    </source>
</reference>
<gene>
    <name evidence="2" type="ORF">SAMN05444370_10518</name>
</gene>
<feature type="compositionally biased region" description="Basic and acidic residues" evidence="1">
    <location>
        <begin position="7"/>
        <end position="17"/>
    </location>
</feature>
<accession>A0A1H4B4B6</accession>
<keyword evidence="3" id="KW-1185">Reference proteome</keyword>
<dbReference type="SUPFAM" id="SSF50044">
    <property type="entry name" value="SH3-domain"/>
    <property type="match status" value="1"/>
</dbReference>
<dbReference type="InterPro" id="IPR036028">
    <property type="entry name" value="SH3-like_dom_sf"/>
</dbReference>
<name>A0A1H4B4B6_9RHOB</name>
<evidence type="ECO:0000313" key="2">
    <source>
        <dbReference type="EMBL" id="SEA43023.1"/>
    </source>
</evidence>
<evidence type="ECO:0008006" key="4">
    <source>
        <dbReference type="Google" id="ProtNLM"/>
    </source>
</evidence>